<dbReference type="InterPro" id="IPR046848">
    <property type="entry name" value="E_motif"/>
</dbReference>
<evidence type="ECO:0000313" key="5">
    <source>
        <dbReference type="RefSeq" id="XP_056691389.1"/>
    </source>
</evidence>
<evidence type="ECO:0000256" key="3">
    <source>
        <dbReference type="PROSITE-ProRule" id="PRU00708"/>
    </source>
</evidence>
<dbReference type="Pfam" id="PF13041">
    <property type="entry name" value="PPR_2"/>
    <property type="match status" value="2"/>
</dbReference>
<dbReference type="GO" id="GO:0003723">
    <property type="term" value="F:RNA binding"/>
    <property type="evidence" value="ECO:0007669"/>
    <property type="project" value="InterPro"/>
</dbReference>
<dbReference type="FunFam" id="1.25.40.10:FF:000989">
    <property type="entry name" value="Pentatricopeptide repeat-containing protein At1g31430"/>
    <property type="match status" value="1"/>
</dbReference>
<dbReference type="InterPro" id="IPR011990">
    <property type="entry name" value="TPR-like_helical_dom_sf"/>
</dbReference>
<dbReference type="PROSITE" id="PS51375">
    <property type="entry name" value="PPR"/>
    <property type="match status" value="4"/>
</dbReference>
<evidence type="ECO:0000313" key="7">
    <source>
        <dbReference type="RefSeq" id="XP_056691397.1"/>
    </source>
</evidence>
<keyword evidence="4" id="KW-1185">Reference proteome</keyword>
<dbReference type="RefSeq" id="XP_056691389.1">
    <property type="nucleotide sequence ID" value="XM_056835411.1"/>
</dbReference>
<keyword evidence="1" id="KW-0677">Repeat</keyword>
<feature type="repeat" description="PPR" evidence="3">
    <location>
        <begin position="179"/>
        <end position="209"/>
    </location>
</feature>
<dbReference type="RefSeq" id="XP_056691400.1">
    <property type="nucleotide sequence ID" value="XM_056835422.1"/>
</dbReference>
<dbReference type="KEGG" id="soe:110805844"/>
<dbReference type="Gene3D" id="1.25.40.10">
    <property type="entry name" value="Tetratricopeptide repeat domain"/>
    <property type="match status" value="5"/>
</dbReference>
<dbReference type="PANTHER" id="PTHR47926">
    <property type="entry name" value="PENTATRICOPEPTIDE REPEAT-CONTAINING PROTEIN"/>
    <property type="match status" value="1"/>
</dbReference>
<reference evidence="5 6" key="2">
    <citation type="submission" date="2025-05" db="UniProtKB">
        <authorList>
            <consortium name="RefSeq"/>
        </authorList>
    </citation>
    <scope>IDENTIFICATION</scope>
    <source>
        <tissue evidence="5 6">Leaf</tissue>
    </source>
</reference>
<evidence type="ECO:0000256" key="1">
    <source>
        <dbReference type="ARBA" id="ARBA00022737"/>
    </source>
</evidence>
<reference evidence="4" key="1">
    <citation type="journal article" date="2021" name="Nat. Commun.">
        <title>Genomic analyses provide insights into spinach domestication and the genetic basis of agronomic traits.</title>
        <authorList>
            <person name="Cai X."/>
            <person name="Sun X."/>
            <person name="Xu C."/>
            <person name="Sun H."/>
            <person name="Wang X."/>
            <person name="Ge C."/>
            <person name="Zhang Z."/>
            <person name="Wang Q."/>
            <person name="Fei Z."/>
            <person name="Jiao C."/>
            <person name="Wang Q."/>
        </authorList>
    </citation>
    <scope>NUCLEOTIDE SEQUENCE [LARGE SCALE GENOMIC DNA]</scope>
    <source>
        <strain evidence="4">cv. Varoflay</strain>
    </source>
</reference>
<dbReference type="GO" id="GO:0009451">
    <property type="term" value="P:RNA modification"/>
    <property type="evidence" value="ECO:0007669"/>
    <property type="project" value="InterPro"/>
</dbReference>
<organism evidence="4 5">
    <name type="scientific">Spinacia oleracea</name>
    <name type="common">Spinach</name>
    <dbReference type="NCBI Taxonomy" id="3562"/>
    <lineage>
        <taxon>Eukaryota</taxon>
        <taxon>Viridiplantae</taxon>
        <taxon>Streptophyta</taxon>
        <taxon>Embryophyta</taxon>
        <taxon>Tracheophyta</taxon>
        <taxon>Spermatophyta</taxon>
        <taxon>Magnoliopsida</taxon>
        <taxon>eudicotyledons</taxon>
        <taxon>Gunneridae</taxon>
        <taxon>Pentapetalae</taxon>
        <taxon>Caryophyllales</taxon>
        <taxon>Chenopodiaceae</taxon>
        <taxon>Chenopodioideae</taxon>
        <taxon>Anserineae</taxon>
        <taxon>Spinacia</taxon>
    </lineage>
</organism>
<feature type="repeat" description="PPR" evidence="3">
    <location>
        <begin position="16"/>
        <end position="50"/>
    </location>
</feature>
<accession>A0A9R0JG11</accession>
<evidence type="ECO:0000313" key="6">
    <source>
        <dbReference type="RefSeq" id="XP_056691394.1"/>
    </source>
</evidence>
<gene>
    <name evidence="5 6 7 8" type="primary">LOC110805844</name>
</gene>
<feature type="repeat" description="PPR" evidence="3">
    <location>
        <begin position="117"/>
        <end position="151"/>
    </location>
</feature>
<name>A0A9R0JG11_SPIOL</name>
<evidence type="ECO:0000313" key="8">
    <source>
        <dbReference type="RefSeq" id="XP_056691400.1"/>
    </source>
</evidence>
<protein>
    <submittedName>
        <fullName evidence="5 6">Pentatricopeptide repeat-containing protein At3g29230</fullName>
    </submittedName>
</protein>
<dbReference type="Proteomes" id="UP000813463">
    <property type="component" value="Chromosome 1"/>
</dbReference>
<dbReference type="InterPro" id="IPR002885">
    <property type="entry name" value="PPR_rpt"/>
</dbReference>
<dbReference type="AlphaFoldDB" id="A0A9R0JG11"/>
<evidence type="ECO:0000256" key="2">
    <source>
        <dbReference type="ARBA" id="ARBA00061659"/>
    </source>
</evidence>
<evidence type="ECO:0000313" key="4">
    <source>
        <dbReference type="Proteomes" id="UP000813463"/>
    </source>
</evidence>
<dbReference type="Pfam" id="PF20431">
    <property type="entry name" value="E_motif"/>
    <property type="match status" value="1"/>
</dbReference>
<dbReference type="NCBIfam" id="TIGR00756">
    <property type="entry name" value="PPR"/>
    <property type="match status" value="4"/>
</dbReference>
<dbReference type="RefSeq" id="XP_056691397.1">
    <property type="nucleotide sequence ID" value="XM_056835419.1"/>
</dbReference>
<feature type="repeat" description="PPR" evidence="3">
    <location>
        <begin position="210"/>
        <end position="244"/>
    </location>
</feature>
<dbReference type="GeneID" id="110805844"/>
<sequence length="505" mass="56141">MGFSTLNVTCCSLHRDMIGWNKAIQRQMHEGNVNLAFSVFIRMRESGFHPDNFTFPLILKAAGRSSLFYLGCALHGQAIKSGYYNHLFVRTALLNMYSTFKDIQHAYKVFEKIPVKDIIAWNSMLDSYASNGKMEEASNLFESIPEKDLTSFNIMISGYAKAGELELARSIFNAVPERDVASWNSMILACKLAGCMEEARRLFEEAPSKNIVTWNTMLSGYIQNELHTDAIRLFDEMKAQNLKPDQLTVAGVLAACAHLSSLEAGITIHIYALENHLMCSEVTTSLIDMYAKCGTINRALEVFCKSWVKDIFCWNAIISGLAINGHGLEALKLFNAVKYDKFLKPDDITLIAILSACSHSGLVQEGCSIFASMNKDFGISPKLEHYGCMVDLLGRANFLNQALELVESMPFEPGERILGALLSACVIHQDMEVGKKVATLIIERDGGLSDGEIMMMSNLYASFGEWEEAAIWREKMEEEGIVKTAGCSVIQLNGKTHRFLAGDST</sequence>
<proteinExistence type="inferred from homology"/>
<comment type="similarity">
    <text evidence="2">Belongs to the PPR family. PCMP-E subfamily.</text>
</comment>
<dbReference type="Pfam" id="PF01535">
    <property type="entry name" value="PPR"/>
    <property type="match status" value="6"/>
</dbReference>
<dbReference type="FunFam" id="1.25.40.10:FF:001214">
    <property type="entry name" value="Pentatricopeptide repeat-containing protein At2g20540"/>
    <property type="match status" value="1"/>
</dbReference>
<dbReference type="InterPro" id="IPR046960">
    <property type="entry name" value="PPR_At4g14850-like_plant"/>
</dbReference>
<dbReference type="RefSeq" id="XP_056691394.1">
    <property type="nucleotide sequence ID" value="XM_056835416.1"/>
</dbReference>